<dbReference type="AlphaFoldDB" id="A0A662DBB9"/>
<keyword evidence="1" id="KW-0175">Coiled coil</keyword>
<name>A0A662DBB9_UNCAE</name>
<proteinExistence type="predicted"/>
<organism evidence="3 4">
    <name type="scientific">Aerophobetes bacterium</name>
    <dbReference type="NCBI Taxonomy" id="2030807"/>
    <lineage>
        <taxon>Bacteria</taxon>
        <taxon>Candidatus Aerophobota</taxon>
    </lineage>
</organism>
<evidence type="ECO:0000259" key="2">
    <source>
        <dbReference type="Pfam" id="PF02371"/>
    </source>
</evidence>
<dbReference type="Pfam" id="PF02371">
    <property type="entry name" value="Transposase_20"/>
    <property type="match status" value="1"/>
</dbReference>
<dbReference type="Proteomes" id="UP000267654">
    <property type="component" value="Unassembled WGS sequence"/>
</dbReference>
<dbReference type="GO" id="GO:0006313">
    <property type="term" value="P:DNA transposition"/>
    <property type="evidence" value="ECO:0007669"/>
    <property type="project" value="InterPro"/>
</dbReference>
<dbReference type="PANTHER" id="PTHR33055">
    <property type="entry name" value="TRANSPOSASE FOR INSERTION SEQUENCE ELEMENT IS1111A"/>
    <property type="match status" value="1"/>
</dbReference>
<reference evidence="3 4" key="1">
    <citation type="submission" date="2018-06" db="EMBL/GenBank/DDBJ databases">
        <title>Extensive metabolic versatility and redundancy in microbially diverse, dynamic hydrothermal sediments.</title>
        <authorList>
            <person name="Dombrowski N."/>
            <person name="Teske A."/>
            <person name="Baker B.J."/>
        </authorList>
    </citation>
    <scope>NUCLEOTIDE SEQUENCE [LARGE SCALE GENOMIC DNA]</scope>
    <source>
        <strain evidence="3">B19_G9</strain>
    </source>
</reference>
<dbReference type="GO" id="GO:0003677">
    <property type="term" value="F:DNA binding"/>
    <property type="evidence" value="ECO:0007669"/>
    <property type="project" value="InterPro"/>
</dbReference>
<evidence type="ECO:0000313" key="4">
    <source>
        <dbReference type="Proteomes" id="UP000267654"/>
    </source>
</evidence>
<feature type="domain" description="Transposase IS116/IS110/IS902 C-terminal" evidence="2">
    <location>
        <begin position="66"/>
        <end position="151"/>
    </location>
</feature>
<dbReference type="InterPro" id="IPR047650">
    <property type="entry name" value="Transpos_IS110"/>
</dbReference>
<accession>A0A662DBB9</accession>
<feature type="non-terminal residue" evidence="3">
    <location>
        <position position="166"/>
    </location>
</feature>
<dbReference type="GO" id="GO:0004803">
    <property type="term" value="F:transposase activity"/>
    <property type="evidence" value="ECO:0007669"/>
    <property type="project" value="InterPro"/>
</dbReference>
<comment type="caution">
    <text evidence="3">The sequence shown here is derived from an EMBL/GenBank/DDBJ whole genome shotgun (WGS) entry which is preliminary data.</text>
</comment>
<dbReference type="EMBL" id="QMQB01000228">
    <property type="protein sequence ID" value="RLE11613.1"/>
    <property type="molecule type" value="Genomic_DNA"/>
</dbReference>
<gene>
    <name evidence="3" type="ORF">DRI96_05895</name>
</gene>
<sequence length="166" mass="19212">MRKNPPKKTSWRRYTSLFLLLKKEEGYSSFQEEVKWVAERIIKLREQIRILEKEIEKIIDTFYPDHILLSIPGIGKITCATILGEIGDCVDRFPTPKDFVGYIGLYPVVFQSGKNKVFFKMSWKGNKHLKMALLLATASARCNNPHMRNFYNRLRARGKSKKTAGG</sequence>
<feature type="coiled-coil region" evidence="1">
    <location>
        <begin position="34"/>
        <end position="61"/>
    </location>
</feature>
<protein>
    <recommendedName>
        <fullName evidence="2">Transposase IS116/IS110/IS902 C-terminal domain-containing protein</fullName>
    </recommendedName>
</protein>
<evidence type="ECO:0000313" key="3">
    <source>
        <dbReference type="EMBL" id="RLE11613.1"/>
    </source>
</evidence>
<dbReference type="InterPro" id="IPR003346">
    <property type="entry name" value="Transposase_20"/>
</dbReference>
<evidence type="ECO:0000256" key="1">
    <source>
        <dbReference type="SAM" id="Coils"/>
    </source>
</evidence>
<dbReference type="PANTHER" id="PTHR33055:SF13">
    <property type="entry name" value="TRANSPOSASE"/>
    <property type="match status" value="1"/>
</dbReference>